<feature type="compositionally biased region" description="Polar residues" evidence="1">
    <location>
        <begin position="18"/>
        <end position="35"/>
    </location>
</feature>
<accession>A0ABV2F9B1</accession>
<dbReference type="EMBL" id="JBEPLV010000006">
    <property type="protein sequence ID" value="MET3548344.1"/>
    <property type="molecule type" value="Genomic_DNA"/>
</dbReference>
<evidence type="ECO:0000259" key="2">
    <source>
        <dbReference type="PROSITE" id="PS50965"/>
    </source>
</evidence>
<feature type="domain" description="NERD" evidence="2">
    <location>
        <begin position="42"/>
        <end position="157"/>
    </location>
</feature>
<dbReference type="InterPro" id="IPR011528">
    <property type="entry name" value="NERD"/>
</dbReference>
<evidence type="ECO:0000313" key="4">
    <source>
        <dbReference type="Proteomes" id="UP001549098"/>
    </source>
</evidence>
<evidence type="ECO:0000313" key="3">
    <source>
        <dbReference type="EMBL" id="MET3548344.1"/>
    </source>
</evidence>
<keyword evidence="4" id="KW-1185">Reference proteome</keyword>
<sequence length="240" mass="27414">MLKKLTSMFKSSEAPKKNQAQAKSNPKPSGSSTKPKVQPTRIGELGEHKINIQLDQLPKGCKYLSDLLVTNPKSRTGYSQIDHVVITPQGLFVIETKNYNGEIKGTREDKSWTVSNRFKMYNPFMQNYGHIQAIKSYLSDYQGSRYISLVSFTMRCRFSVDPELRKIQSDELIVYDVELSEYIQRKMNRIQAEKADMVLTDSDIQKIYQALSDANITDPKIRAEHVEKAGSVGKKKRVTR</sequence>
<dbReference type="Pfam" id="PF08378">
    <property type="entry name" value="NERD"/>
    <property type="match status" value="1"/>
</dbReference>
<dbReference type="RefSeq" id="WP_354500687.1">
    <property type="nucleotide sequence ID" value="NZ_JBEPLV010000006.1"/>
</dbReference>
<evidence type="ECO:0000256" key="1">
    <source>
        <dbReference type="SAM" id="MobiDB-lite"/>
    </source>
</evidence>
<reference evidence="3 4" key="1">
    <citation type="submission" date="2024-06" db="EMBL/GenBank/DDBJ databases">
        <title>Genomic Encyclopedia of Type Strains, Phase IV (KMG-IV): sequencing the most valuable type-strain genomes for metagenomic binning, comparative biology and taxonomic classification.</title>
        <authorList>
            <person name="Goeker M."/>
        </authorList>
    </citation>
    <scope>NUCLEOTIDE SEQUENCE [LARGE SCALE GENOMIC DNA]</scope>
    <source>
        <strain evidence="3 4">DSM 17253</strain>
    </source>
</reference>
<dbReference type="PROSITE" id="PS50965">
    <property type="entry name" value="NERD"/>
    <property type="match status" value="1"/>
</dbReference>
<feature type="region of interest" description="Disordered" evidence="1">
    <location>
        <begin position="1"/>
        <end position="45"/>
    </location>
</feature>
<name>A0ABV2F9B1_9BACL</name>
<organism evidence="3 4">
    <name type="scientific">Paenibacillus favisporus</name>
    <dbReference type="NCBI Taxonomy" id="221028"/>
    <lineage>
        <taxon>Bacteria</taxon>
        <taxon>Bacillati</taxon>
        <taxon>Bacillota</taxon>
        <taxon>Bacilli</taxon>
        <taxon>Bacillales</taxon>
        <taxon>Paenibacillaceae</taxon>
        <taxon>Paenibacillus</taxon>
    </lineage>
</organism>
<comment type="caution">
    <text evidence="3">The sequence shown here is derived from an EMBL/GenBank/DDBJ whole genome shotgun (WGS) entry which is preliminary data.</text>
</comment>
<protein>
    <recommendedName>
        <fullName evidence="2">NERD domain-containing protein</fullName>
    </recommendedName>
</protein>
<dbReference type="Proteomes" id="UP001549098">
    <property type="component" value="Unassembled WGS sequence"/>
</dbReference>
<gene>
    <name evidence="3" type="ORF">ABID47_004974</name>
</gene>
<proteinExistence type="predicted"/>